<dbReference type="InterPro" id="IPR019253">
    <property type="entry name" value="DUF2244_TM"/>
</dbReference>
<gene>
    <name evidence="2" type="ORF">GTP77_22300</name>
</gene>
<keyword evidence="1" id="KW-1133">Transmembrane helix</keyword>
<dbReference type="Pfam" id="PF10003">
    <property type="entry name" value="DUF2244"/>
    <property type="match status" value="1"/>
</dbReference>
<dbReference type="AlphaFoldDB" id="A0A7X4HF08"/>
<dbReference type="EMBL" id="WWCU01000031">
    <property type="protein sequence ID" value="MYN10056.1"/>
    <property type="molecule type" value="Genomic_DNA"/>
</dbReference>
<name>A0A7X4HF08_9BURK</name>
<sequence>MRRDLDRREWLWRRNCSLTPRQTVAAWAMLCVLSLAVAAVFLLHGVWQVLCFTGVELAAVTAAFLCYARHASDYEQVVLTSGCLVVERANAGKIAQTRFVPSRTRIGMPEHAGELITLESGGVTLEVGRYALAPQRTAFASELRMELLAGRF</sequence>
<keyword evidence="1" id="KW-0812">Transmembrane</keyword>
<reference evidence="2 3" key="1">
    <citation type="submission" date="2019-12" db="EMBL/GenBank/DDBJ databases">
        <title>Novel species isolated from a subtropical stream in China.</title>
        <authorList>
            <person name="Lu H."/>
        </authorList>
    </citation>
    <scope>NUCLEOTIDE SEQUENCE [LARGE SCALE GENOMIC DNA]</scope>
    <source>
        <strain evidence="2 3">FT127W</strain>
    </source>
</reference>
<evidence type="ECO:0000256" key="1">
    <source>
        <dbReference type="SAM" id="Phobius"/>
    </source>
</evidence>
<dbReference type="RefSeq" id="WP_161074352.1">
    <property type="nucleotide sequence ID" value="NZ_WWCU01000031.1"/>
</dbReference>
<dbReference type="Proteomes" id="UP000450676">
    <property type="component" value="Unassembled WGS sequence"/>
</dbReference>
<feature type="transmembrane region" description="Helical" evidence="1">
    <location>
        <begin position="21"/>
        <end position="41"/>
    </location>
</feature>
<organism evidence="2 3">
    <name type="scientific">Pseudoduganella aquatica</name>
    <dbReference type="NCBI Taxonomy" id="2660641"/>
    <lineage>
        <taxon>Bacteria</taxon>
        <taxon>Pseudomonadati</taxon>
        <taxon>Pseudomonadota</taxon>
        <taxon>Betaproteobacteria</taxon>
        <taxon>Burkholderiales</taxon>
        <taxon>Oxalobacteraceae</taxon>
        <taxon>Telluria group</taxon>
        <taxon>Pseudoduganella</taxon>
    </lineage>
</organism>
<comment type="caution">
    <text evidence="2">The sequence shown here is derived from an EMBL/GenBank/DDBJ whole genome shotgun (WGS) entry which is preliminary data.</text>
</comment>
<keyword evidence="1" id="KW-0472">Membrane</keyword>
<feature type="transmembrane region" description="Helical" evidence="1">
    <location>
        <begin position="47"/>
        <end position="67"/>
    </location>
</feature>
<evidence type="ECO:0000313" key="3">
    <source>
        <dbReference type="Proteomes" id="UP000450676"/>
    </source>
</evidence>
<protein>
    <submittedName>
        <fullName evidence="2">DUF2244 domain-containing protein</fullName>
    </submittedName>
</protein>
<evidence type="ECO:0000313" key="2">
    <source>
        <dbReference type="EMBL" id="MYN10056.1"/>
    </source>
</evidence>
<proteinExistence type="predicted"/>
<accession>A0A7X4HF08</accession>
<keyword evidence="3" id="KW-1185">Reference proteome</keyword>